<feature type="compositionally biased region" description="Low complexity" evidence="4">
    <location>
        <begin position="412"/>
        <end position="422"/>
    </location>
</feature>
<name>A0A9D4ZDA7_ADICA</name>
<accession>A0A9D4ZDA7</accession>
<dbReference type="GO" id="GO:0007165">
    <property type="term" value="P:signal transduction"/>
    <property type="evidence" value="ECO:0007669"/>
    <property type="project" value="InterPro"/>
</dbReference>
<feature type="region of interest" description="Disordered" evidence="4">
    <location>
        <begin position="99"/>
        <end position="142"/>
    </location>
</feature>
<feature type="compositionally biased region" description="Low complexity" evidence="4">
    <location>
        <begin position="24"/>
        <end position="35"/>
    </location>
</feature>
<feature type="compositionally biased region" description="Basic and acidic residues" evidence="4">
    <location>
        <begin position="280"/>
        <end position="291"/>
    </location>
</feature>
<evidence type="ECO:0000256" key="4">
    <source>
        <dbReference type="SAM" id="MobiDB-lite"/>
    </source>
</evidence>
<evidence type="ECO:0000313" key="5">
    <source>
        <dbReference type="EMBL" id="KAI5071049.1"/>
    </source>
</evidence>
<feature type="compositionally biased region" description="Polar residues" evidence="4">
    <location>
        <begin position="123"/>
        <end position="135"/>
    </location>
</feature>
<organism evidence="5 6">
    <name type="scientific">Adiantum capillus-veneris</name>
    <name type="common">Maidenhair fern</name>
    <dbReference type="NCBI Taxonomy" id="13818"/>
    <lineage>
        <taxon>Eukaryota</taxon>
        <taxon>Viridiplantae</taxon>
        <taxon>Streptophyta</taxon>
        <taxon>Embryophyta</taxon>
        <taxon>Tracheophyta</taxon>
        <taxon>Polypodiopsida</taxon>
        <taxon>Polypodiidae</taxon>
        <taxon>Polypodiales</taxon>
        <taxon>Pteridineae</taxon>
        <taxon>Pteridaceae</taxon>
        <taxon>Vittarioideae</taxon>
        <taxon>Adiantum</taxon>
    </lineage>
</organism>
<dbReference type="PANTHER" id="PTHR31413:SF12">
    <property type="entry name" value="AFP HOMOLOG 2"/>
    <property type="match status" value="1"/>
</dbReference>
<feature type="region of interest" description="Disordered" evidence="4">
    <location>
        <begin position="380"/>
        <end position="440"/>
    </location>
</feature>
<evidence type="ECO:0008006" key="7">
    <source>
        <dbReference type="Google" id="ProtNLM"/>
    </source>
</evidence>
<sequence>MESSREACHGLPLGEEFQDEEGLELSLGLSLSSGDSRQKSKASEGASARSSPLIDLAGEPSAAAALNGFHPLSKPKPPNKTSGLDAALKKFLEGRLDEQEESVKLLDGSNSFSLPNEKDKSSPVGSQEQPSQQLDQAFDAANKGNPFLFKELQGSSGLAASMSQSPAHTTALQLVDAFKNTSSAGSPHFAEGAGHFEGDDAIQDNSGQQKFQDAGKKRKHLVEELNHQKKGKKEDTLHGFCRPGSNTWMSASPVDKQKSPSLGLKGDDGSEQVQLGNSQEKQDSAEAEMRLQGKGYESDGDESTGCEKTVNADLGQNDTKGTSGESKGAEVNFMPQLKFPETVQKRVIRAEDDNTWHLTLMKSNTTMSKLQEREISLKGLSTSPKNGQAMAGGREVDTAGSPLQRIREKVSSETSSISTGGTEKIEEKSRGGEASSSVPEVLAGDRASPSASMLATSFCPPGSTTNSAPVSYPVSPYPVAPISYSIPASAPHSHGMPFPVGMNFPYMMQYVPPPGAESSEQNIRPAGNTAFQAAGFEYPPPQLSPLEGASWMQALRPPVVSPFSNPSNGALYSRNTLGLMPEDAKVRLPVSRMHDNGVGKASPAADTCSVQNHLLFRTAVASGAHDQGPEAPVMSSLPLPAVPHFTSQLGISDHGEHRSSKEQNAMNAFPGFAASAQAAQVHALSGLGRPPSSSSTREEGQEQAKFGGGRSSSSAMQQHVHNRNITEPGQEDFGRVMESQFHQGSTENISVLDGLGEDVAFLQYGIAPGLKFGGTGTAPDLPWVHATGPNGQTIGGVLYRLSRTQLRVVCACHGKHMSPVEFAQHASSADTDKNVVVNSPLTTHAA</sequence>
<dbReference type="InterPro" id="IPR031307">
    <property type="entry name" value="Ninja_fam"/>
</dbReference>
<gene>
    <name evidence="5" type="ORF">GOP47_0013300</name>
</gene>
<feature type="compositionally biased region" description="Polar residues" evidence="4">
    <location>
        <begin position="314"/>
        <end position="325"/>
    </location>
</feature>
<dbReference type="GO" id="GO:0005634">
    <property type="term" value="C:nucleus"/>
    <property type="evidence" value="ECO:0007669"/>
    <property type="project" value="UniProtKB-SubCell"/>
</dbReference>
<dbReference type="GO" id="GO:0045892">
    <property type="term" value="P:negative regulation of DNA-templated transcription"/>
    <property type="evidence" value="ECO:0007669"/>
    <property type="project" value="TreeGrafter"/>
</dbReference>
<keyword evidence="6" id="KW-1185">Reference proteome</keyword>
<dbReference type="Proteomes" id="UP000886520">
    <property type="component" value="Chromosome 13"/>
</dbReference>
<feature type="region of interest" description="Disordered" evidence="4">
    <location>
        <begin position="1"/>
        <end position="86"/>
    </location>
</feature>
<comment type="caution">
    <text evidence="5">The sequence shown here is derived from an EMBL/GenBank/DDBJ whole genome shotgun (WGS) entry which is preliminary data.</text>
</comment>
<protein>
    <recommendedName>
        <fullName evidence="7">Tify domain-containing protein</fullName>
    </recommendedName>
</protein>
<dbReference type="AlphaFoldDB" id="A0A9D4ZDA7"/>
<comment type="subcellular location">
    <subcellularLocation>
        <location evidence="1">Nucleus</location>
    </subcellularLocation>
</comment>
<dbReference type="OrthoDB" id="1936656at2759"/>
<feature type="region of interest" description="Disordered" evidence="4">
    <location>
        <begin position="680"/>
        <end position="719"/>
    </location>
</feature>
<feature type="compositionally biased region" description="Basic and acidic residues" evidence="4">
    <location>
        <begin position="221"/>
        <end position="237"/>
    </location>
</feature>
<keyword evidence="3" id="KW-0539">Nucleus</keyword>
<feature type="compositionally biased region" description="Low complexity" evidence="4">
    <location>
        <begin position="680"/>
        <end position="695"/>
    </location>
</feature>
<proteinExistence type="inferred from homology"/>
<dbReference type="PANTHER" id="PTHR31413">
    <property type="entry name" value="AFP HOMOLOG 2"/>
    <property type="match status" value="1"/>
</dbReference>
<feature type="region of interest" description="Disordered" evidence="4">
    <location>
        <begin position="182"/>
        <end position="329"/>
    </location>
</feature>
<comment type="similarity">
    <text evidence="2">Belongs to the Ninja family.</text>
</comment>
<dbReference type="EMBL" id="JABFUD020000013">
    <property type="protein sequence ID" value="KAI5071049.1"/>
    <property type="molecule type" value="Genomic_DNA"/>
</dbReference>
<reference evidence="5" key="1">
    <citation type="submission" date="2021-01" db="EMBL/GenBank/DDBJ databases">
        <title>Adiantum capillus-veneris genome.</title>
        <authorList>
            <person name="Fang Y."/>
            <person name="Liao Q."/>
        </authorList>
    </citation>
    <scope>NUCLEOTIDE SEQUENCE</scope>
    <source>
        <strain evidence="5">H3</strain>
        <tissue evidence="5">Leaf</tissue>
    </source>
</reference>
<evidence type="ECO:0000313" key="6">
    <source>
        <dbReference type="Proteomes" id="UP000886520"/>
    </source>
</evidence>
<evidence type="ECO:0000256" key="1">
    <source>
        <dbReference type="ARBA" id="ARBA00004123"/>
    </source>
</evidence>
<evidence type="ECO:0000256" key="3">
    <source>
        <dbReference type="ARBA" id="ARBA00023242"/>
    </source>
</evidence>
<evidence type="ECO:0000256" key="2">
    <source>
        <dbReference type="ARBA" id="ARBA00006081"/>
    </source>
</evidence>